<proteinExistence type="predicted"/>
<dbReference type="AlphaFoldDB" id="A0A8J2W517"/>
<comment type="caution">
    <text evidence="2">The sequence shown here is derived from an EMBL/GenBank/DDBJ whole genome shotgun (WGS) entry which is preliminary data.</text>
</comment>
<feature type="chain" id="PRO_5035295460" description="Secreted protein" evidence="1">
    <location>
        <begin position="22"/>
        <end position="124"/>
    </location>
</feature>
<dbReference type="Proteomes" id="UP000789390">
    <property type="component" value="Unassembled WGS sequence"/>
</dbReference>
<feature type="signal peptide" evidence="1">
    <location>
        <begin position="1"/>
        <end position="21"/>
    </location>
</feature>
<keyword evidence="1" id="KW-0732">Signal</keyword>
<reference evidence="2" key="1">
    <citation type="submission" date="2021-11" db="EMBL/GenBank/DDBJ databases">
        <authorList>
            <person name="Schell T."/>
        </authorList>
    </citation>
    <scope>NUCLEOTIDE SEQUENCE</scope>
    <source>
        <strain evidence="2">M5</strain>
    </source>
</reference>
<organism evidence="2 3">
    <name type="scientific">Daphnia galeata</name>
    <dbReference type="NCBI Taxonomy" id="27404"/>
    <lineage>
        <taxon>Eukaryota</taxon>
        <taxon>Metazoa</taxon>
        <taxon>Ecdysozoa</taxon>
        <taxon>Arthropoda</taxon>
        <taxon>Crustacea</taxon>
        <taxon>Branchiopoda</taxon>
        <taxon>Diplostraca</taxon>
        <taxon>Cladocera</taxon>
        <taxon>Anomopoda</taxon>
        <taxon>Daphniidae</taxon>
        <taxon>Daphnia</taxon>
    </lineage>
</organism>
<keyword evidence="3" id="KW-1185">Reference proteome</keyword>
<evidence type="ECO:0000313" key="3">
    <source>
        <dbReference type="Proteomes" id="UP000789390"/>
    </source>
</evidence>
<dbReference type="OrthoDB" id="6340809at2759"/>
<gene>
    <name evidence="2" type="ORF">DGAL_LOCUS8589</name>
</gene>
<dbReference type="EMBL" id="CAKKLH010000190">
    <property type="protein sequence ID" value="CAH0105533.1"/>
    <property type="molecule type" value="Genomic_DNA"/>
</dbReference>
<accession>A0A8J2W517</accession>
<sequence>MSAAFRLALFSLLLIIHSARPMSVTKRQSGNNGQVTLCGLHTPCGWGVYNSNTRQMDYFVRNICTCNRPQERCLRAGDDVSISAYVYRCVRSRTSPLVGGSASAVGGAGRSSIDTTANLIDMKL</sequence>
<evidence type="ECO:0008006" key="4">
    <source>
        <dbReference type="Google" id="ProtNLM"/>
    </source>
</evidence>
<protein>
    <recommendedName>
        <fullName evidence="4">Secreted protein</fullName>
    </recommendedName>
</protein>
<name>A0A8J2W517_9CRUS</name>
<evidence type="ECO:0000313" key="2">
    <source>
        <dbReference type="EMBL" id="CAH0105533.1"/>
    </source>
</evidence>
<evidence type="ECO:0000256" key="1">
    <source>
        <dbReference type="SAM" id="SignalP"/>
    </source>
</evidence>